<gene>
    <name evidence="3" type="ORF">K493DRAFT_309238</name>
</gene>
<feature type="region of interest" description="Disordered" evidence="1">
    <location>
        <begin position="102"/>
        <end position="126"/>
    </location>
</feature>
<keyword evidence="2" id="KW-0732">Signal</keyword>
<evidence type="ECO:0000313" key="4">
    <source>
        <dbReference type="Proteomes" id="UP000193498"/>
    </source>
</evidence>
<feature type="signal peptide" evidence="2">
    <location>
        <begin position="1"/>
        <end position="20"/>
    </location>
</feature>
<evidence type="ECO:0000313" key="3">
    <source>
        <dbReference type="EMBL" id="ORX75168.1"/>
    </source>
</evidence>
<name>A0A1Y1WPE7_9FUNG</name>
<feature type="chain" id="PRO_5012485865" evidence="2">
    <location>
        <begin position="21"/>
        <end position="126"/>
    </location>
</feature>
<dbReference type="EMBL" id="MCFE01001035">
    <property type="protein sequence ID" value="ORX75168.1"/>
    <property type="molecule type" value="Genomic_DNA"/>
</dbReference>
<proteinExistence type="predicted"/>
<keyword evidence="4" id="KW-1185">Reference proteome</keyword>
<dbReference type="InParanoid" id="A0A1Y1WPE7"/>
<evidence type="ECO:0000256" key="2">
    <source>
        <dbReference type="SAM" id="SignalP"/>
    </source>
</evidence>
<comment type="caution">
    <text evidence="3">The sequence shown here is derived from an EMBL/GenBank/DDBJ whole genome shotgun (WGS) entry which is preliminary data.</text>
</comment>
<reference evidence="3 4" key="1">
    <citation type="submission" date="2016-07" db="EMBL/GenBank/DDBJ databases">
        <title>Pervasive Adenine N6-methylation of Active Genes in Fungi.</title>
        <authorList>
            <consortium name="DOE Joint Genome Institute"/>
            <person name="Mondo S.J."/>
            <person name="Dannebaum R.O."/>
            <person name="Kuo R.C."/>
            <person name="Labutti K."/>
            <person name="Haridas S."/>
            <person name="Kuo A."/>
            <person name="Salamov A."/>
            <person name="Ahrendt S.R."/>
            <person name="Lipzen A."/>
            <person name="Sullivan W."/>
            <person name="Andreopoulos W.B."/>
            <person name="Clum A."/>
            <person name="Lindquist E."/>
            <person name="Daum C."/>
            <person name="Ramamoorthy G.K."/>
            <person name="Gryganskyi A."/>
            <person name="Culley D."/>
            <person name="Magnuson J.K."/>
            <person name="James T.Y."/>
            <person name="O'Malley M.A."/>
            <person name="Stajich J.E."/>
            <person name="Spatafora J.W."/>
            <person name="Visel A."/>
            <person name="Grigoriev I.V."/>
        </authorList>
    </citation>
    <scope>NUCLEOTIDE SEQUENCE [LARGE SCALE GENOMIC DNA]</scope>
    <source>
        <strain evidence="3 4">CBS 931.73</strain>
    </source>
</reference>
<dbReference type="AlphaFoldDB" id="A0A1Y1WPE7"/>
<sequence length="126" mass="14337">MPCIIHIPFTLLLLASLTYASPIEAYYDQQLEQTPDFTDAEPAISSIPTYSLDTYPLLDNVQANSAQDAQALSNQNQYDQVQQVDQTLYQPESVPSYVQTVALDEGDDNDSPSCNRCQRRNRRRRY</sequence>
<protein>
    <submittedName>
        <fullName evidence="3">Uncharacterized protein</fullName>
    </submittedName>
</protein>
<dbReference type="Proteomes" id="UP000193498">
    <property type="component" value="Unassembled WGS sequence"/>
</dbReference>
<organism evidence="3 4">
    <name type="scientific">Basidiobolus meristosporus CBS 931.73</name>
    <dbReference type="NCBI Taxonomy" id="1314790"/>
    <lineage>
        <taxon>Eukaryota</taxon>
        <taxon>Fungi</taxon>
        <taxon>Fungi incertae sedis</taxon>
        <taxon>Zoopagomycota</taxon>
        <taxon>Entomophthoromycotina</taxon>
        <taxon>Basidiobolomycetes</taxon>
        <taxon>Basidiobolales</taxon>
        <taxon>Basidiobolaceae</taxon>
        <taxon>Basidiobolus</taxon>
    </lineage>
</organism>
<evidence type="ECO:0000256" key="1">
    <source>
        <dbReference type="SAM" id="MobiDB-lite"/>
    </source>
</evidence>
<feature type="compositionally biased region" description="Basic residues" evidence="1">
    <location>
        <begin position="117"/>
        <end position="126"/>
    </location>
</feature>
<accession>A0A1Y1WPE7</accession>